<evidence type="ECO:0000256" key="1">
    <source>
        <dbReference type="SAM" id="MobiDB-lite"/>
    </source>
</evidence>
<evidence type="ECO:0000259" key="2">
    <source>
        <dbReference type="Pfam" id="PF12315"/>
    </source>
</evidence>
<dbReference type="AlphaFoldDB" id="R0EW58"/>
<dbReference type="STRING" id="81985.R0EW58"/>
<feature type="compositionally biased region" description="Basic and acidic residues" evidence="1">
    <location>
        <begin position="21"/>
        <end position="34"/>
    </location>
</feature>
<dbReference type="InterPro" id="IPR022087">
    <property type="entry name" value="DA1-like_dom"/>
</dbReference>
<dbReference type="PANTHER" id="PTHR24209">
    <property type="entry name" value="PROTEIN DA1-RELATED 2"/>
    <property type="match status" value="1"/>
</dbReference>
<sequence length="425" mass="48651">MSFLISWFSSWFKTNTSSSKAKKESLKLPEPDSKRFKKSKNKSKTEQVDDRVDEEDVNPPPSLCHGCDLAIDDGIKFDAFNFPWHPRCFILHSQQQPKVKSDTNLKPTATNKKPKNCYVCEKKLPRKVRKEGKSREYKEDPFWKEKYCPCHDGDGTPKCCSCERLECHRTKYVNLEDGRWLCRECMECAIMDTVECHDLHLEIREFFESIHMKIDKEFPLLLVEKQALNKAEKEEKIDNHYGMVTRGICLSEVQIVISVTNWQRMGSTVEIARKSQKVKGSYVTAILILYGLPRFLTGCILAHEMMHAWLRLNGYKNLNYALEEGLCQVLGHMWLEPQAYATPDVVVAAADASSSAIITSKKGAPSEYEKKLVEFFKNQIETDGSPAYGEGFRKVNKMMALNHYSLEATLKQIVSISKTTSSSKS</sequence>
<dbReference type="eggNOG" id="KOG1703">
    <property type="taxonomic scope" value="Eukaryota"/>
</dbReference>
<feature type="domain" description="Protein DA1-like" evidence="2">
    <location>
        <begin position="210"/>
        <end position="414"/>
    </location>
</feature>
<dbReference type="Pfam" id="PF12315">
    <property type="entry name" value="DA1-like"/>
    <property type="match status" value="1"/>
</dbReference>
<feature type="region of interest" description="Disordered" evidence="1">
    <location>
        <begin position="15"/>
        <end position="58"/>
    </location>
</feature>
<keyword evidence="4" id="KW-1185">Reference proteome</keyword>
<protein>
    <recommendedName>
        <fullName evidence="2">Protein DA1-like domain-containing protein</fullName>
    </recommendedName>
</protein>
<proteinExistence type="predicted"/>
<name>R0EW58_9BRAS</name>
<reference evidence="4" key="1">
    <citation type="journal article" date="2013" name="Nat. Genet.">
        <title>The Capsella rubella genome and the genomic consequences of rapid mating system evolution.</title>
        <authorList>
            <person name="Slotte T."/>
            <person name="Hazzouri K.M."/>
            <person name="Agren J.A."/>
            <person name="Koenig D."/>
            <person name="Maumus F."/>
            <person name="Guo Y.L."/>
            <person name="Steige K."/>
            <person name="Platts A.E."/>
            <person name="Escobar J.S."/>
            <person name="Newman L.K."/>
            <person name="Wang W."/>
            <person name="Mandakova T."/>
            <person name="Vello E."/>
            <person name="Smith L.M."/>
            <person name="Henz S.R."/>
            <person name="Steffen J."/>
            <person name="Takuno S."/>
            <person name="Brandvain Y."/>
            <person name="Coop G."/>
            <person name="Andolfatto P."/>
            <person name="Hu T.T."/>
            <person name="Blanchette M."/>
            <person name="Clark R.M."/>
            <person name="Quesneville H."/>
            <person name="Nordborg M."/>
            <person name="Gaut B.S."/>
            <person name="Lysak M.A."/>
            <person name="Jenkins J."/>
            <person name="Grimwood J."/>
            <person name="Chapman J."/>
            <person name="Prochnik S."/>
            <person name="Shu S."/>
            <person name="Rokhsar D."/>
            <person name="Schmutz J."/>
            <person name="Weigel D."/>
            <person name="Wright S.I."/>
        </authorList>
    </citation>
    <scope>NUCLEOTIDE SEQUENCE [LARGE SCALE GENOMIC DNA]</scope>
    <source>
        <strain evidence="4">cv. Monte Gargano</strain>
    </source>
</reference>
<evidence type="ECO:0000313" key="4">
    <source>
        <dbReference type="Proteomes" id="UP000029121"/>
    </source>
</evidence>
<organism evidence="3 4">
    <name type="scientific">Capsella rubella</name>
    <dbReference type="NCBI Taxonomy" id="81985"/>
    <lineage>
        <taxon>Eukaryota</taxon>
        <taxon>Viridiplantae</taxon>
        <taxon>Streptophyta</taxon>
        <taxon>Embryophyta</taxon>
        <taxon>Tracheophyta</taxon>
        <taxon>Spermatophyta</taxon>
        <taxon>Magnoliopsida</taxon>
        <taxon>eudicotyledons</taxon>
        <taxon>Gunneridae</taxon>
        <taxon>Pentapetalae</taxon>
        <taxon>rosids</taxon>
        <taxon>malvids</taxon>
        <taxon>Brassicales</taxon>
        <taxon>Brassicaceae</taxon>
        <taxon>Camelineae</taxon>
        <taxon>Capsella</taxon>
    </lineage>
</organism>
<dbReference type="Proteomes" id="UP000029121">
    <property type="component" value="Unassembled WGS sequence"/>
</dbReference>
<dbReference type="InterPro" id="IPR045218">
    <property type="entry name" value="DA1-like"/>
</dbReference>
<dbReference type="EMBL" id="KB870812">
    <property type="protein sequence ID" value="EOA13422.1"/>
    <property type="molecule type" value="Genomic_DNA"/>
</dbReference>
<evidence type="ECO:0000313" key="3">
    <source>
        <dbReference type="EMBL" id="EOA13422.1"/>
    </source>
</evidence>
<dbReference type="GO" id="GO:0043130">
    <property type="term" value="F:ubiquitin binding"/>
    <property type="evidence" value="ECO:0007669"/>
    <property type="project" value="TreeGrafter"/>
</dbReference>
<accession>R0EW58</accession>
<dbReference type="PANTHER" id="PTHR24209:SF28">
    <property type="entry name" value="PROTEIN DA1-RELATED 4-RELATED"/>
    <property type="match status" value="1"/>
</dbReference>
<gene>
    <name evidence="3" type="ORF">CARUB_v10026462mg</name>
</gene>